<dbReference type="GeneID" id="36588919"/>
<dbReference type="AlphaFoldDB" id="A0A2J6SZY1"/>
<organism evidence="1 2">
    <name type="scientific">Hyaloscypha bicolor E</name>
    <dbReference type="NCBI Taxonomy" id="1095630"/>
    <lineage>
        <taxon>Eukaryota</taxon>
        <taxon>Fungi</taxon>
        <taxon>Dikarya</taxon>
        <taxon>Ascomycota</taxon>
        <taxon>Pezizomycotina</taxon>
        <taxon>Leotiomycetes</taxon>
        <taxon>Helotiales</taxon>
        <taxon>Hyaloscyphaceae</taxon>
        <taxon>Hyaloscypha</taxon>
        <taxon>Hyaloscypha bicolor</taxon>
    </lineage>
</organism>
<evidence type="ECO:0000313" key="2">
    <source>
        <dbReference type="Proteomes" id="UP000235371"/>
    </source>
</evidence>
<dbReference type="InParanoid" id="A0A2J6SZY1"/>
<accession>A0A2J6SZY1</accession>
<dbReference type="RefSeq" id="XP_024733137.1">
    <property type="nucleotide sequence ID" value="XM_024880842.1"/>
</dbReference>
<keyword evidence="2" id="KW-1185">Reference proteome</keyword>
<dbReference type="Proteomes" id="UP000235371">
    <property type="component" value="Unassembled WGS sequence"/>
</dbReference>
<name>A0A2J6SZY1_9HELO</name>
<reference evidence="1 2" key="1">
    <citation type="submission" date="2016-04" db="EMBL/GenBank/DDBJ databases">
        <title>A degradative enzymes factory behind the ericoid mycorrhizal symbiosis.</title>
        <authorList>
            <consortium name="DOE Joint Genome Institute"/>
            <person name="Martino E."/>
            <person name="Morin E."/>
            <person name="Grelet G."/>
            <person name="Kuo A."/>
            <person name="Kohler A."/>
            <person name="Daghino S."/>
            <person name="Barry K."/>
            <person name="Choi C."/>
            <person name="Cichocki N."/>
            <person name="Clum A."/>
            <person name="Copeland A."/>
            <person name="Hainaut M."/>
            <person name="Haridas S."/>
            <person name="Labutti K."/>
            <person name="Lindquist E."/>
            <person name="Lipzen A."/>
            <person name="Khouja H.-R."/>
            <person name="Murat C."/>
            <person name="Ohm R."/>
            <person name="Olson A."/>
            <person name="Spatafora J."/>
            <person name="Veneault-Fourrey C."/>
            <person name="Henrissat B."/>
            <person name="Grigoriev I."/>
            <person name="Martin F."/>
            <person name="Perotto S."/>
        </authorList>
    </citation>
    <scope>NUCLEOTIDE SEQUENCE [LARGE SCALE GENOMIC DNA]</scope>
    <source>
        <strain evidence="1 2">E</strain>
    </source>
</reference>
<gene>
    <name evidence="1" type="ORF">K444DRAFT_616037</name>
</gene>
<protein>
    <submittedName>
        <fullName evidence="1">Uncharacterized protein</fullName>
    </submittedName>
</protein>
<proteinExistence type="predicted"/>
<evidence type="ECO:0000313" key="1">
    <source>
        <dbReference type="EMBL" id="PMD56233.1"/>
    </source>
</evidence>
<dbReference type="EMBL" id="KZ613848">
    <property type="protein sequence ID" value="PMD56233.1"/>
    <property type="molecule type" value="Genomic_DNA"/>
</dbReference>
<sequence length="106" mass="11386">MLLAHVLSWFRCRSCGLASYGRASTAIPLRPILIHFRLSFHGFPHSDHFTGLTLILPPPRKVRGCPAGPTPSLSALASLNKQQQAQAILAESPKALGAARIPCLGH</sequence>